<evidence type="ECO:0000313" key="1">
    <source>
        <dbReference type="EMBL" id="CAI9103356.1"/>
    </source>
</evidence>
<organism evidence="1 2">
    <name type="scientific">Oldenlandia corymbosa var. corymbosa</name>
    <dbReference type="NCBI Taxonomy" id="529605"/>
    <lineage>
        <taxon>Eukaryota</taxon>
        <taxon>Viridiplantae</taxon>
        <taxon>Streptophyta</taxon>
        <taxon>Embryophyta</taxon>
        <taxon>Tracheophyta</taxon>
        <taxon>Spermatophyta</taxon>
        <taxon>Magnoliopsida</taxon>
        <taxon>eudicotyledons</taxon>
        <taxon>Gunneridae</taxon>
        <taxon>Pentapetalae</taxon>
        <taxon>asterids</taxon>
        <taxon>lamiids</taxon>
        <taxon>Gentianales</taxon>
        <taxon>Rubiaceae</taxon>
        <taxon>Rubioideae</taxon>
        <taxon>Spermacoceae</taxon>
        <taxon>Hedyotis-Oldenlandia complex</taxon>
        <taxon>Oldenlandia</taxon>
    </lineage>
</organism>
<evidence type="ECO:0000313" key="2">
    <source>
        <dbReference type="Proteomes" id="UP001161247"/>
    </source>
</evidence>
<accession>A0AAV1D7T5</accession>
<gene>
    <name evidence="1" type="ORF">OLC1_LOCUS12550</name>
</gene>
<protein>
    <submittedName>
        <fullName evidence="1">OLC1v1001820C4</fullName>
    </submittedName>
</protein>
<reference evidence="1" key="1">
    <citation type="submission" date="2023-03" db="EMBL/GenBank/DDBJ databases">
        <authorList>
            <person name="Julca I."/>
        </authorList>
    </citation>
    <scope>NUCLEOTIDE SEQUENCE</scope>
</reference>
<keyword evidence="2" id="KW-1185">Reference proteome</keyword>
<dbReference type="Proteomes" id="UP001161247">
    <property type="component" value="Chromosome 4"/>
</dbReference>
<proteinExistence type="predicted"/>
<dbReference type="EMBL" id="OX459121">
    <property type="protein sequence ID" value="CAI9103356.1"/>
    <property type="molecule type" value="Genomic_DNA"/>
</dbReference>
<dbReference type="AlphaFoldDB" id="A0AAV1D7T5"/>
<name>A0AAV1D7T5_OLDCO</name>
<sequence length="121" mass="13672">MEVSKFTQDVFWLGPFSVCQLAIEATPGHLSVHQGLPCFSAASSVECSLLAEVWLHFSNLRIWVAVDAAPKNKAEHATILRQNQEFIRHLGIVTSHPELWFLVPEHLILRSLAHDCKMQED</sequence>